<feature type="signal peptide" evidence="1">
    <location>
        <begin position="1"/>
        <end position="25"/>
    </location>
</feature>
<dbReference type="AlphaFoldDB" id="A0A285VW17"/>
<evidence type="ECO:0000259" key="2">
    <source>
        <dbReference type="PROSITE" id="PS50240"/>
    </source>
</evidence>
<sequence>MRKNTLLAATAGLALVAGTAGPAAAIKYGQPDNGEHPYVGLMLAYVWDDLNEDEIQTDDELFAGWRCTGTQMDADTFLTAGHCTYGADAVAVWYDDNLQDVRFAQEFVVFEDAIDQTSALAADAWSYDAISHPDYDDSAFYLHDVGVVDDMILAKGTSFTQYGELPDLGYWDEQIDTRKKDRDSYTTVGYGLQWSMPLSNGQGRADQGDWLKLRAGGELIGYRTLGGGKTNDAYVVLTSNANTGGTCSGDSGGPTFIEETSTVVAVTSFGVNTTCAGTSGVYRIDTVDDLAWLGQFID</sequence>
<feature type="domain" description="Peptidase S1" evidence="2">
    <location>
        <begin position="15"/>
        <end position="298"/>
    </location>
</feature>
<feature type="chain" id="PRO_5013375426" evidence="1">
    <location>
        <begin position="26"/>
        <end position="298"/>
    </location>
</feature>
<evidence type="ECO:0000313" key="4">
    <source>
        <dbReference type="Proteomes" id="UP000219688"/>
    </source>
</evidence>
<evidence type="ECO:0000256" key="1">
    <source>
        <dbReference type="SAM" id="SignalP"/>
    </source>
</evidence>
<dbReference type="Proteomes" id="UP000219688">
    <property type="component" value="Unassembled WGS sequence"/>
</dbReference>
<proteinExistence type="predicted"/>
<keyword evidence="1" id="KW-0732">Signal</keyword>
<dbReference type="Gene3D" id="2.40.10.10">
    <property type="entry name" value="Trypsin-like serine proteases"/>
    <property type="match status" value="2"/>
</dbReference>
<accession>A0A285VW17</accession>
<evidence type="ECO:0000313" key="3">
    <source>
        <dbReference type="EMBL" id="SOC57778.1"/>
    </source>
</evidence>
<dbReference type="EMBL" id="OBQK01000016">
    <property type="protein sequence ID" value="SOC57778.1"/>
    <property type="molecule type" value="Genomic_DNA"/>
</dbReference>
<protein>
    <submittedName>
        <fullName evidence="3">Trypsin</fullName>
    </submittedName>
</protein>
<gene>
    <name evidence="3" type="ORF">SAMN05421879_11615</name>
</gene>
<dbReference type="InterPro" id="IPR009003">
    <property type="entry name" value="Peptidase_S1_PA"/>
</dbReference>
<dbReference type="SUPFAM" id="SSF50494">
    <property type="entry name" value="Trypsin-like serine proteases"/>
    <property type="match status" value="1"/>
</dbReference>
<reference evidence="4" key="1">
    <citation type="submission" date="2017-08" db="EMBL/GenBank/DDBJ databases">
        <authorList>
            <person name="Varghese N."/>
            <person name="Submissions S."/>
        </authorList>
    </citation>
    <scope>NUCLEOTIDE SEQUENCE [LARGE SCALE GENOMIC DNA]</scope>
    <source>
        <strain evidence="4">USBA17B2</strain>
    </source>
</reference>
<dbReference type="RefSeq" id="WP_097189166.1">
    <property type="nucleotide sequence ID" value="NZ_OBQK01000016.1"/>
</dbReference>
<dbReference type="GO" id="GO:0006508">
    <property type="term" value="P:proteolysis"/>
    <property type="evidence" value="ECO:0007669"/>
    <property type="project" value="InterPro"/>
</dbReference>
<dbReference type="GO" id="GO:0004252">
    <property type="term" value="F:serine-type endopeptidase activity"/>
    <property type="evidence" value="ECO:0007669"/>
    <property type="project" value="InterPro"/>
</dbReference>
<name>A0A285VW17_9MICO</name>
<dbReference type="InterPro" id="IPR043504">
    <property type="entry name" value="Peptidase_S1_PA_chymotrypsin"/>
</dbReference>
<dbReference type="PROSITE" id="PS00134">
    <property type="entry name" value="TRYPSIN_HIS"/>
    <property type="match status" value="1"/>
</dbReference>
<dbReference type="InterPro" id="IPR018114">
    <property type="entry name" value="TRYPSIN_HIS"/>
</dbReference>
<dbReference type="InterPro" id="IPR001254">
    <property type="entry name" value="Trypsin_dom"/>
</dbReference>
<dbReference type="SMART" id="SM00020">
    <property type="entry name" value="Tryp_SPc"/>
    <property type="match status" value="1"/>
</dbReference>
<organism evidence="3 4">
    <name type="scientific">Ornithinimicrobium cerasi</name>
    <dbReference type="NCBI Taxonomy" id="2248773"/>
    <lineage>
        <taxon>Bacteria</taxon>
        <taxon>Bacillati</taxon>
        <taxon>Actinomycetota</taxon>
        <taxon>Actinomycetes</taxon>
        <taxon>Micrococcales</taxon>
        <taxon>Ornithinimicrobiaceae</taxon>
        <taxon>Ornithinimicrobium</taxon>
    </lineage>
</organism>
<dbReference type="Pfam" id="PF00089">
    <property type="entry name" value="Trypsin"/>
    <property type="match status" value="1"/>
</dbReference>
<keyword evidence="4" id="KW-1185">Reference proteome</keyword>
<dbReference type="PROSITE" id="PS50240">
    <property type="entry name" value="TRYPSIN_DOM"/>
    <property type="match status" value="1"/>
</dbReference>